<evidence type="ECO:0000256" key="3">
    <source>
        <dbReference type="ARBA" id="ARBA00022432"/>
    </source>
</evidence>
<feature type="domain" description="Phosphoenolpyruvate carboxykinase GTP-utilising N-terminal" evidence="12">
    <location>
        <begin position="23"/>
        <end position="233"/>
    </location>
</feature>
<evidence type="ECO:0000313" key="14">
    <source>
        <dbReference type="Proteomes" id="UP000198976"/>
    </source>
</evidence>
<feature type="binding site" evidence="10">
    <location>
        <begin position="400"/>
        <end position="402"/>
    </location>
    <ligand>
        <name>substrate</name>
    </ligand>
</feature>
<dbReference type="Proteomes" id="UP000198976">
    <property type="component" value="Chromosome I"/>
</dbReference>
<dbReference type="NCBIfam" id="NF003253">
    <property type="entry name" value="PRK04210.1"/>
    <property type="match status" value="1"/>
</dbReference>
<feature type="binding site" evidence="10">
    <location>
        <begin position="527"/>
        <end position="530"/>
    </location>
    <ligand>
        <name>GTP</name>
        <dbReference type="ChEBI" id="CHEBI:37565"/>
    </ligand>
</feature>
<sequence length="616" mass="69642">MRMCDVQGALRAGGVTNPYVVGFVREWAEITQPDAIEVISASDDERLIQEALEAGEIFPAGKETYYSRSYYKDTARSEERTVVATHRESDQGVFNNWHNADEVDERQRSHMHGALHGKTMYVVPYLMAPPGSALEVWARGVELSDNRIVVLQMIRMARVGVEYVNTDNQPREFVRAIHVTGDIENLGQGTADDQRLFATLADERTIEHFGSAYGGNALLGKIAHGLRQASYDGWVSGKFLAEQFMLIGIHDKVTDRTRYVCGGFPSASGKTNLAMMLAPDALGDRYEVFFYGDDIVWLRVDPDDGRVYGMNPEYGAFGVAKDTNWKSNPTAMESIRPGSRALFTNVAYNPDRQEVWWEGKTPDYPEDVTGWYDWTGKLISDRPKEEQRSSQKGCEWSHPNARFTTSLRNVPNVAPDYEDPKGVPIDAIIFGGRVANREPLIRAITDLAEGVYDGLTLGAQATFAAEGKEGVLRYDPMSMRPFMSYPESDYAAHWLKILGKATHQPVFAHVNWFARDDEDGHFLWPGYRDNLRALLWLLDLKDGRVTGRSTPVGIVPEVDELNLDGFEGSRADLEKILTIDRELWVKELDNREEYLNQFHDLPDEIWEAHRRICQNI</sequence>
<evidence type="ECO:0000256" key="10">
    <source>
        <dbReference type="HAMAP-Rule" id="MF_00452"/>
    </source>
</evidence>
<dbReference type="InterPro" id="IPR035078">
    <property type="entry name" value="PEP_carboxykinase_GTP_N"/>
</dbReference>
<dbReference type="Pfam" id="PF17297">
    <property type="entry name" value="PEPCK_N"/>
    <property type="match status" value="1"/>
</dbReference>
<dbReference type="EMBL" id="LT629792">
    <property type="protein sequence ID" value="SDT86111.1"/>
    <property type="molecule type" value="Genomic_DNA"/>
</dbReference>
<dbReference type="PANTHER" id="PTHR11561">
    <property type="entry name" value="PHOSPHOENOLPYRUVATE CARBOXYKINASE"/>
    <property type="match status" value="1"/>
</dbReference>
<evidence type="ECO:0000259" key="11">
    <source>
        <dbReference type="Pfam" id="PF00821"/>
    </source>
</evidence>
<comment type="catalytic activity">
    <reaction evidence="10">
        <text>oxaloacetate + GTP = phosphoenolpyruvate + GDP + CO2</text>
        <dbReference type="Rhea" id="RHEA:10388"/>
        <dbReference type="ChEBI" id="CHEBI:16452"/>
        <dbReference type="ChEBI" id="CHEBI:16526"/>
        <dbReference type="ChEBI" id="CHEBI:37565"/>
        <dbReference type="ChEBI" id="CHEBI:58189"/>
        <dbReference type="ChEBI" id="CHEBI:58702"/>
        <dbReference type="EC" id="4.1.1.32"/>
    </reaction>
</comment>
<dbReference type="PIRSF" id="PIRSF001348">
    <property type="entry name" value="PEP_carboxykinase_GTP"/>
    <property type="match status" value="1"/>
</dbReference>
<feature type="binding site" evidence="10">
    <location>
        <position position="76"/>
    </location>
    <ligand>
        <name>substrate</name>
    </ligand>
</feature>
<dbReference type="InterPro" id="IPR035077">
    <property type="entry name" value="PEP_carboxykinase_GTP_C"/>
</dbReference>
<comment type="similarity">
    <text evidence="2 10">Belongs to the phosphoenolpyruvate carboxykinase [GTP] family.</text>
</comment>
<dbReference type="Gene3D" id="3.40.449.10">
    <property type="entry name" value="Phosphoenolpyruvate Carboxykinase, domain 1"/>
    <property type="match status" value="1"/>
</dbReference>
<evidence type="ECO:0000313" key="13">
    <source>
        <dbReference type="EMBL" id="SDT86111.1"/>
    </source>
</evidence>
<keyword evidence="10" id="KW-0963">Cytoplasm</keyword>
<name>A0ABY0V575_9ACTO</name>
<dbReference type="PANTHER" id="PTHR11561:SF0">
    <property type="entry name" value="PHOSPHOENOLPYRUVATE CARBOXYKINASE [GTP]-RELATED"/>
    <property type="match status" value="1"/>
</dbReference>
<comment type="function">
    <text evidence="10">Catalyzes the conversion of oxaloacetate (OAA) to phosphoenolpyruvate (PEP), the rate-limiting step in the metabolic pathway that produces glucose from lactate and other precursors derived from the citric acid cycle.</text>
</comment>
<dbReference type="InterPro" id="IPR008209">
    <property type="entry name" value="PEP_carboxykinase_GTP"/>
</dbReference>
<evidence type="ECO:0000256" key="9">
    <source>
        <dbReference type="ARBA" id="ARBA00023239"/>
    </source>
</evidence>
<evidence type="ECO:0000256" key="6">
    <source>
        <dbReference type="ARBA" id="ARBA00022793"/>
    </source>
</evidence>
<comment type="caution">
    <text evidence="10">Lacks conserved residue(s) required for the propagation of feature annotation.</text>
</comment>
<organism evidence="13 14">
    <name type="scientific">Schaalia radingae</name>
    <dbReference type="NCBI Taxonomy" id="131110"/>
    <lineage>
        <taxon>Bacteria</taxon>
        <taxon>Bacillati</taxon>
        <taxon>Actinomycetota</taxon>
        <taxon>Actinomycetes</taxon>
        <taxon>Actinomycetales</taxon>
        <taxon>Actinomycetaceae</taxon>
        <taxon>Schaalia</taxon>
    </lineage>
</organism>
<dbReference type="Gene3D" id="2.170.8.10">
    <property type="entry name" value="Phosphoenolpyruvate Carboxykinase, domain 2"/>
    <property type="match status" value="1"/>
</dbReference>
<evidence type="ECO:0000256" key="7">
    <source>
        <dbReference type="ARBA" id="ARBA00023134"/>
    </source>
</evidence>
<feature type="domain" description="Phosphoenolpyruvate carboxykinase C-terminal P-loop" evidence="11">
    <location>
        <begin position="239"/>
        <end position="612"/>
    </location>
</feature>
<feature type="binding site" evidence="10">
    <location>
        <position position="433"/>
    </location>
    <ligand>
        <name>GTP</name>
        <dbReference type="ChEBI" id="CHEBI:37565"/>
    </ligand>
</feature>
<dbReference type="Gene3D" id="3.90.228.20">
    <property type="match status" value="1"/>
</dbReference>
<dbReference type="Pfam" id="PF00821">
    <property type="entry name" value="PEPCK_GTP"/>
    <property type="match status" value="1"/>
</dbReference>
<evidence type="ECO:0000256" key="4">
    <source>
        <dbReference type="ARBA" id="ARBA00022723"/>
    </source>
</evidence>
<keyword evidence="5 10" id="KW-0547">Nucleotide-binding</keyword>
<feature type="active site" evidence="10">
    <location>
        <position position="268"/>
    </location>
</feature>
<evidence type="ECO:0000256" key="5">
    <source>
        <dbReference type="ARBA" id="ARBA00022741"/>
    </source>
</evidence>
<comment type="cofactor">
    <cofactor evidence="1">
        <name>Mn(2+)</name>
        <dbReference type="ChEBI" id="CHEBI:29035"/>
    </cofactor>
</comment>
<keyword evidence="9 10" id="KW-0456">Lyase</keyword>
<dbReference type="RefSeq" id="WP_371935779.1">
    <property type="nucleotide sequence ID" value="NZ_LT629792.1"/>
</dbReference>
<proteinExistence type="inferred from homology"/>
<feature type="binding site" evidence="10">
    <location>
        <position position="266"/>
    </location>
    <ligand>
        <name>substrate</name>
    </ligand>
</feature>
<accession>A0ABY0V575</accession>
<keyword evidence="6 10" id="KW-0210">Decarboxylase</keyword>
<feature type="binding site" evidence="10">
    <location>
        <begin position="267"/>
        <end position="272"/>
    </location>
    <ligand>
        <name>GTP</name>
        <dbReference type="ChEBI" id="CHEBI:37565"/>
    </ligand>
</feature>
<dbReference type="InterPro" id="IPR013035">
    <property type="entry name" value="PEP_carboxykinase_C"/>
</dbReference>
<keyword evidence="8" id="KW-0464">Manganese</keyword>
<evidence type="ECO:0000259" key="12">
    <source>
        <dbReference type="Pfam" id="PF17297"/>
    </source>
</evidence>
<protein>
    <recommendedName>
        <fullName evidence="10">Phosphoenolpyruvate carboxykinase [GTP]</fullName>
        <shortName evidence="10">PEP carboxykinase</shortName>
        <shortName evidence="10">PEPCK</shortName>
        <ecNumber evidence="10">4.1.1.32</ecNumber>
    </recommendedName>
    <alternativeName>
        <fullName evidence="10">GTP-dependent phosphoenolpyruvate carboxykinase</fullName>
        <shortName evidence="10">GTP-PEPCK</shortName>
    </alternativeName>
</protein>
<comment type="subcellular location">
    <subcellularLocation>
        <location evidence="10">Cytoplasm</location>
    </subcellularLocation>
</comment>
<keyword evidence="3 10" id="KW-0312">Gluconeogenesis</keyword>
<dbReference type="HAMAP" id="MF_00452">
    <property type="entry name" value="PEPCK_GTP"/>
    <property type="match status" value="1"/>
</dbReference>
<comment type="subunit">
    <text evidence="10">Monomer.</text>
</comment>
<dbReference type="InterPro" id="IPR008210">
    <property type="entry name" value="PEP_carboxykinase_N"/>
</dbReference>
<keyword evidence="14" id="KW-1185">Reference proteome</keyword>
<evidence type="ECO:0000256" key="2">
    <source>
        <dbReference type="ARBA" id="ARBA00005796"/>
    </source>
</evidence>
<evidence type="ECO:0000256" key="8">
    <source>
        <dbReference type="ARBA" id="ARBA00023211"/>
    </source>
</evidence>
<keyword evidence="4" id="KW-0479">Metal-binding</keyword>
<feature type="binding site" evidence="10">
    <location>
        <position position="402"/>
    </location>
    <ligand>
        <name>GTP</name>
        <dbReference type="ChEBI" id="CHEBI:37565"/>
    </ligand>
</feature>
<dbReference type="SUPFAM" id="SSF53795">
    <property type="entry name" value="PEP carboxykinase-like"/>
    <property type="match status" value="1"/>
</dbReference>
<evidence type="ECO:0000256" key="1">
    <source>
        <dbReference type="ARBA" id="ARBA00001936"/>
    </source>
</evidence>
<dbReference type="EC" id="4.1.1.32" evidence="10"/>
<feature type="binding site" evidence="10">
    <location>
        <begin position="213"/>
        <end position="215"/>
    </location>
    <ligand>
        <name>substrate</name>
    </ligand>
</feature>
<keyword evidence="7 10" id="KW-0342">GTP-binding</keyword>
<gene>
    <name evidence="10" type="primary">pckG</name>
    <name evidence="13" type="ORF">SAMN04489714_0249</name>
</gene>
<reference evidence="13 14" key="1">
    <citation type="submission" date="2016-10" db="EMBL/GenBank/DDBJ databases">
        <authorList>
            <person name="Varghese N."/>
            <person name="Submissions S."/>
        </authorList>
    </citation>
    <scope>NUCLEOTIDE SEQUENCE [LARGE SCALE GENOMIC DNA]</scope>
    <source>
        <strain evidence="13 14">DSM 9169</strain>
    </source>
</reference>
<comment type="pathway">
    <text evidence="10">Carbohydrate biosynthesis; gluconeogenesis.</text>
</comment>
<dbReference type="SUPFAM" id="SSF68923">
    <property type="entry name" value="PEP carboxykinase N-terminal domain"/>
    <property type="match status" value="1"/>
</dbReference>